<evidence type="ECO:0000256" key="2">
    <source>
        <dbReference type="ARBA" id="ARBA00022737"/>
    </source>
</evidence>
<dbReference type="InterPro" id="IPR011048">
    <property type="entry name" value="Haem_d1_sf"/>
</dbReference>
<dbReference type="PANTHER" id="PTHR19848">
    <property type="entry name" value="WD40 REPEAT PROTEIN"/>
    <property type="match status" value="1"/>
</dbReference>
<reference evidence="7 8" key="1">
    <citation type="submission" date="2019-08" db="EMBL/GenBank/DDBJ databases">
        <title>Complete genome sequence of Candidatus Uab amorphum.</title>
        <authorList>
            <person name="Shiratori T."/>
            <person name="Suzuki S."/>
            <person name="Kakizawa Y."/>
            <person name="Ishida K."/>
        </authorList>
    </citation>
    <scope>NUCLEOTIDE SEQUENCE [LARGE SCALE GENOMIC DNA]</scope>
    <source>
        <strain evidence="7 8">SRT547</strain>
    </source>
</reference>
<organism evidence="7 8">
    <name type="scientific">Uabimicrobium amorphum</name>
    <dbReference type="NCBI Taxonomy" id="2596890"/>
    <lineage>
        <taxon>Bacteria</taxon>
        <taxon>Pseudomonadati</taxon>
        <taxon>Planctomycetota</taxon>
        <taxon>Candidatus Uabimicrobiia</taxon>
        <taxon>Candidatus Uabimicrobiales</taxon>
        <taxon>Candidatus Uabimicrobiaceae</taxon>
        <taxon>Candidatus Uabimicrobium</taxon>
    </lineage>
</organism>
<evidence type="ECO:0000313" key="7">
    <source>
        <dbReference type="EMBL" id="BBM86218.1"/>
    </source>
</evidence>
<dbReference type="InterPro" id="IPR015943">
    <property type="entry name" value="WD40/YVTN_repeat-like_dom_sf"/>
</dbReference>
<dbReference type="GO" id="GO:0000027">
    <property type="term" value="P:ribosomal large subunit assembly"/>
    <property type="evidence" value="ECO:0007669"/>
    <property type="project" value="TreeGrafter"/>
</dbReference>
<feature type="domain" description="Translation initiation factor beta propellor-like" evidence="5">
    <location>
        <begin position="1376"/>
        <end position="1501"/>
    </location>
</feature>
<dbReference type="Proteomes" id="UP000326354">
    <property type="component" value="Chromosome"/>
</dbReference>
<feature type="repeat" description="WD" evidence="3">
    <location>
        <begin position="814"/>
        <end position="855"/>
    </location>
</feature>
<dbReference type="InterPro" id="IPR001680">
    <property type="entry name" value="WD40_rpt"/>
</dbReference>
<dbReference type="Pfam" id="PF12894">
    <property type="entry name" value="ANAPC4_WD40"/>
    <property type="match status" value="1"/>
</dbReference>
<dbReference type="PROSITE" id="PS50082">
    <property type="entry name" value="WD_REPEATS_2"/>
    <property type="match status" value="3"/>
</dbReference>
<protein>
    <recommendedName>
        <fullName evidence="9">Anaphase-promoting complex subunit 4 WD40 domain-containing protein</fullName>
    </recommendedName>
</protein>
<dbReference type="Pfam" id="PF08662">
    <property type="entry name" value="eIF2A"/>
    <property type="match status" value="1"/>
</dbReference>
<dbReference type="PANTHER" id="PTHR19848:SF0">
    <property type="entry name" value="NOTCHLESS PROTEIN HOMOLOG 1"/>
    <property type="match status" value="1"/>
</dbReference>
<name>A0A5S9IQG7_UABAM</name>
<dbReference type="InterPro" id="IPR036322">
    <property type="entry name" value="WD40_repeat_dom_sf"/>
</dbReference>
<evidence type="ECO:0000259" key="6">
    <source>
        <dbReference type="Pfam" id="PF12894"/>
    </source>
</evidence>
<evidence type="ECO:0000256" key="3">
    <source>
        <dbReference type="PROSITE-ProRule" id="PRU00221"/>
    </source>
</evidence>
<dbReference type="SUPFAM" id="SSF50978">
    <property type="entry name" value="WD40 repeat-like"/>
    <property type="match status" value="1"/>
</dbReference>
<accession>A0A5S9IQG7</accession>
<evidence type="ECO:0000256" key="1">
    <source>
        <dbReference type="ARBA" id="ARBA00022574"/>
    </source>
</evidence>
<evidence type="ECO:0008006" key="9">
    <source>
        <dbReference type="Google" id="ProtNLM"/>
    </source>
</evidence>
<dbReference type="OrthoDB" id="1492850at2"/>
<feature type="repeat" description="WD" evidence="3">
    <location>
        <begin position="1004"/>
        <end position="1047"/>
    </location>
</feature>
<feature type="signal peptide" evidence="4">
    <location>
        <begin position="1"/>
        <end position="19"/>
    </location>
</feature>
<dbReference type="SUPFAM" id="SSF82171">
    <property type="entry name" value="DPP6 N-terminal domain-like"/>
    <property type="match status" value="2"/>
</dbReference>
<dbReference type="KEGG" id="uam:UABAM_04604"/>
<dbReference type="EMBL" id="AP019860">
    <property type="protein sequence ID" value="BBM86218.1"/>
    <property type="molecule type" value="Genomic_DNA"/>
</dbReference>
<evidence type="ECO:0000259" key="5">
    <source>
        <dbReference type="Pfam" id="PF08662"/>
    </source>
</evidence>
<feature type="domain" description="Anaphase-promoting complex subunit 4-like WD40" evidence="6">
    <location>
        <begin position="973"/>
        <end position="1061"/>
    </location>
</feature>
<dbReference type="PROSITE" id="PS50294">
    <property type="entry name" value="WD_REPEATS_REGION"/>
    <property type="match status" value="2"/>
</dbReference>
<dbReference type="SMART" id="SM00320">
    <property type="entry name" value="WD40"/>
    <property type="match status" value="19"/>
</dbReference>
<dbReference type="Gene3D" id="2.130.10.10">
    <property type="entry name" value="YVTN repeat-like/Quinoprotein amine dehydrogenase"/>
    <property type="match status" value="9"/>
</dbReference>
<keyword evidence="4" id="KW-0732">Signal</keyword>
<gene>
    <name evidence="7" type="ORF">UABAM_04604</name>
</gene>
<dbReference type="PROSITE" id="PS51257">
    <property type="entry name" value="PROKAR_LIPOPROTEIN"/>
    <property type="match status" value="1"/>
</dbReference>
<proteinExistence type="predicted"/>
<keyword evidence="8" id="KW-1185">Reference proteome</keyword>
<dbReference type="SUPFAM" id="SSF51004">
    <property type="entry name" value="C-terminal (heme d1) domain of cytochrome cd1-nitrite reductase"/>
    <property type="match status" value="1"/>
</dbReference>
<evidence type="ECO:0000256" key="4">
    <source>
        <dbReference type="SAM" id="SignalP"/>
    </source>
</evidence>
<dbReference type="InterPro" id="IPR024977">
    <property type="entry name" value="Apc4-like_WD40_dom"/>
</dbReference>
<keyword evidence="1 3" id="KW-0853">WD repeat</keyword>
<dbReference type="RefSeq" id="WP_151970285.1">
    <property type="nucleotide sequence ID" value="NZ_AP019860.1"/>
</dbReference>
<feature type="repeat" description="WD" evidence="3">
    <location>
        <begin position="1606"/>
        <end position="1647"/>
    </location>
</feature>
<feature type="chain" id="PRO_5024863113" description="Anaphase-promoting complex subunit 4 WD40 domain-containing protein" evidence="4">
    <location>
        <begin position="20"/>
        <end position="1796"/>
    </location>
</feature>
<evidence type="ECO:0000313" key="8">
    <source>
        <dbReference type="Proteomes" id="UP000326354"/>
    </source>
</evidence>
<dbReference type="Pfam" id="PF00400">
    <property type="entry name" value="WD40"/>
    <property type="match status" value="3"/>
</dbReference>
<dbReference type="InterPro" id="IPR013979">
    <property type="entry name" value="TIF_beta_prop-like"/>
</dbReference>
<keyword evidence="2" id="KW-0677">Repeat</keyword>
<sequence>MNRVIVLWLLLLFSCYAQNDEQMLRVLVKELRNPETNIEALKKLEKMGEKAQRVAPLLEVLQKKALRQGDEKLFFQLFKTLQQIKPAQQIKSAQQELPTQQKTQITNVNSVEKMGKVTIQKAREAYRRGKWRECGTLAGFCLQQIRNLSSDKKRFTAMIDVCNHLIRLALLKNPLLWQYQPPKKINSVDWGLGNTVAYSYRDSILLYDISLQKQIGAFCGDGSEVQRLAWAPDHKHIAFTDNKNRVRIWKIQPNTVRTLFTAQSVIENINWHKSNVLVAQSKEIVHLWNMTDNYKINNIQVSSSLSLNHDAKLFATDRQMGIAVNGNVYQVGTGHDFVAPKFHPRADKVASFDNSATNAHTIKIWDVNSGKKRKSIKLVSTLQKDLDDYVDESLLHRYISWSRDGRFLISFDGMLMVLWDMEQYTMIASWQHRPVVSASWSSDSKYCVTTDSSHQVYLWDIEKHKSIGSITHGHRKITSLHWNSDNRSFYSSDNTGSHNLWSVTNCHQARWITSNKGYEPRESIDRTLIANKVGVENNKIVVQRRDGKAQVFVGSGELMQWRPNRSELAILNQNTLQIYHGATNRNKIYNGPTPESEWINPYPLALSWSPNGKFLAYTTSTDVVLYDGKSLTSIAKGSFQNTKLQWSRDSCILAYALTDNNDYSSVVKLYNTVTKTTQNCYRGEDKILQLAYGDHLVYFTNKTLYVRNINKNKIIQQFSIASDNTPMHVCWSKDQSTLALCGVKATLLWNSNTWIPQGVIYKHFIAHHQNFLAFIDNESQRKSSSSEEENVPPQLCETTIYIYDMHKNRYAQKLNAHKYRLTAISWSTDGKFLSSADEAGYICLWNVAQPSQALIVTSKEQQNNDITSDIVEDPFNDGILYDESYATSQNKAVMCSHDGKYIAVLRNDEIEVIDAINFSSVAKINTNDNEIKNAAWNPDKNVLAYSMREAMYLWDVSSKKNTKYIYFDHLQKVKWSPSGKLLATASKNGAIYIYDTTGQKQNALRGHFDAVSDFQWHPNSRHLVSISQNQDKKALLWDTYTGKIVSTIDIGKSINHLAWSSRGKRMAFCTDAMVYLWDGEVKLLLDDSDSTSSNTFEFIAWNNSDTAIAILTRSHEEAYILDVNHRQKTSLTPPGELYPSAAQHKSFWKKFTSDGYDISEFVTLDNNYSFLWKRYNGYIYTRSHPNSTSNNAQIRLNHPQKLLSHSWHPQGKILAYTGEDDSKVHLWKKSNIRHTSVTFPITSSFHSPDGKYALLHHNEFIHIIDSKTSKTLLKLTGKVSTRCWGPFSRKIVAIEDNNNIVLWDIFSKEKTNVGYHLNAHSVQWGASQTFVSISTTEIKLWSSGNSNNTAIIQNLPNNNFTSAAWSKDYSKLAIANTSSLWIWNVQKHLLEKEIPLQLENPISWIGWNYNSDKIAFLSDVFADSNVHIWNISTGKKIATHRSFNANYFAWAPHHDIFALAKFNMVSIIDLATNINVAILQGKGTLCGLQWCPANSSLYTTTFDGTLTQWHIPSSFNNLVPVNYDFQSSRINNSGNLRCLWWADKKTLMSSSTKELRFWGVDNKQHQVISQDEQLSVAAANDKSVAIAIGNKVKIYHRANGLVHDTLSKHKAQITALAWLQDSSFLATAAQDKTVYIWDTNKKTMEKQFSHPQQVIAVTWFKNGKQLLTATRDNIYVYDVVTQEIVHKLPGERIQHVSLHPDEKTLFTVENGNIKKWHIGNLRHELFPREKQVPLWYQKLRIKRTENSDSSIFNFYSPLQGSLLQQALNYKPRAVTEHLFLGKVQEDLQFIDFVNNK</sequence>